<proteinExistence type="predicted"/>
<dbReference type="GeneID" id="14889268"/>
<dbReference type="KEGG" id="eiv:EIN_503150"/>
<gene>
    <name evidence="1" type="ORF">EIN_503150</name>
</gene>
<feature type="non-terminal residue" evidence="1">
    <location>
        <position position="303"/>
    </location>
</feature>
<dbReference type="OMA" id="KEITHGW"/>
<organism evidence="1 2">
    <name type="scientific">Entamoeba invadens IP1</name>
    <dbReference type="NCBI Taxonomy" id="370355"/>
    <lineage>
        <taxon>Eukaryota</taxon>
        <taxon>Amoebozoa</taxon>
        <taxon>Evosea</taxon>
        <taxon>Archamoebae</taxon>
        <taxon>Mastigamoebida</taxon>
        <taxon>Entamoebidae</taxon>
        <taxon>Entamoeba</taxon>
    </lineage>
</organism>
<protein>
    <recommendedName>
        <fullName evidence="3">PH domain-containing protein</fullName>
    </recommendedName>
</protein>
<dbReference type="AlphaFoldDB" id="A0A0A1U7F6"/>
<dbReference type="EMBL" id="KB206500">
    <property type="protein sequence ID" value="ELP90269.1"/>
    <property type="molecule type" value="Genomic_DNA"/>
</dbReference>
<reference evidence="1 2" key="1">
    <citation type="submission" date="2012-10" db="EMBL/GenBank/DDBJ databases">
        <authorList>
            <person name="Zafar N."/>
            <person name="Inman J."/>
            <person name="Hall N."/>
            <person name="Lorenzi H."/>
            <person name="Caler E."/>
        </authorList>
    </citation>
    <scope>NUCLEOTIDE SEQUENCE [LARGE SCALE GENOMIC DNA]</scope>
    <source>
        <strain evidence="1 2">IP1</strain>
    </source>
</reference>
<dbReference type="RefSeq" id="XP_004257040.1">
    <property type="nucleotide sequence ID" value="XM_004256992.1"/>
</dbReference>
<evidence type="ECO:0008006" key="3">
    <source>
        <dbReference type="Google" id="ProtNLM"/>
    </source>
</evidence>
<dbReference type="VEuPathDB" id="AmoebaDB:EIN_503150"/>
<sequence>MTESSKEMKLFSQVVRPYTLESSVLIYENKKWKKRYLLWKGMTLYLFDKKGTKEPSKEVYELGKDATMTIEADGKEKKNVIHFKGISDFLILADETLPAIEAAFKTYKSEIEAEKRRAEAEAARAKEPVVLSLEELNEKLNAHVGKWTGADYKVFLKDIGKVTSDKYLYKILKRVVQDWSNQDFIDFFYKEFCEEDLEDTGSFLAGKDKDDEEVTFVFGKDVKGAMRITDIFKTIYKNYNLVWSEIARCLLASLASWELTSRDEVFQVIVFEMTKEFDVAEIVTFLHFYADFEEDSFVVTWSD</sequence>
<dbReference type="OrthoDB" id="27689at2759"/>
<name>A0A0A1U7F6_ENTIV</name>
<evidence type="ECO:0000313" key="1">
    <source>
        <dbReference type="EMBL" id="ELP90269.1"/>
    </source>
</evidence>
<keyword evidence="2" id="KW-1185">Reference proteome</keyword>
<dbReference type="Proteomes" id="UP000014680">
    <property type="component" value="Unassembled WGS sequence"/>
</dbReference>
<accession>A0A0A1U7F6</accession>
<evidence type="ECO:0000313" key="2">
    <source>
        <dbReference type="Proteomes" id="UP000014680"/>
    </source>
</evidence>